<dbReference type="EMBL" id="JAUTWS010000081">
    <property type="protein sequence ID" value="MDO9713314.1"/>
    <property type="molecule type" value="Genomic_DNA"/>
</dbReference>
<keyword evidence="2" id="KW-1185">Reference proteome</keyword>
<evidence type="ECO:0000313" key="2">
    <source>
        <dbReference type="Proteomes" id="UP001243009"/>
    </source>
</evidence>
<dbReference type="Proteomes" id="UP001243009">
    <property type="component" value="Unassembled WGS sequence"/>
</dbReference>
<sequence>MTHTALIQGTDHLWGVTLPDYIHLSQGPVTDTGPFPVFIMDGGKSPNTPPLTIDIHYTPEAIFQDSIASIRVQDLGAEGLAAETPAANFADSTNGLRGSVQFVLHNDTGIPIIKAPIGQGGDMLLYLTGFSDNTSPTQEFHTPYTHFHAPTGKTLAEQFPGADIQPMVGYSPNSNEGNPVSAPDTISISQAIPVGGTVTWGPMTMHQRDLSQGADDFTISFYVNKYGFNEADFAQLKADWDAAHKLPTLDTHPTLSNEEIVQIFTNPDNRPIPVGVELNPVG</sequence>
<dbReference type="RefSeq" id="WP_305108173.1">
    <property type="nucleotide sequence ID" value="NZ_JAUTWS010000081.1"/>
</dbReference>
<comment type="caution">
    <text evidence="1">The sequence shown here is derived from an EMBL/GenBank/DDBJ whole genome shotgun (WGS) entry which is preliminary data.</text>
</comment>
<accession>A0ABT9EAW6</accession>
<reference evidence="1 2" key="1">
    <citation type="submission" date="2023-08" db="EMBL/GenBank/DDBJ databases">
        <title>The draft genome sequence of Paracraurococcus sp. LOR1-02.</title>
        <authorList>
            <person name="Kingkaew E."/>
            <person name="Tanasupawat S."/>
        </authorList>
    </citation>
    <scope>NUCLEOTIDE SEQUENCE [LARGE SCALE GENOMIC DNA]</scope>
    <source>
        <strain evidence="1 2">LOR1-02</strain>
    </source>
</reference>
<protein>
    <submittedName>
        <fullName evidence="1">Uncharacterized protein</fullName>
    </submittedName>
</protein>
<evidence type="ECO:0000313" key="1">
    <source>
        <dbReference type="EMBL" id="MDO9713314.1"/>
    </source>
</evidence>
<name>A0ABT9EAW6_9PROT</name>
<proteinExistence type="predicted"/>
<organism evidence="1 2">
    <name type="scientific">Paracraurococcus lichenis</name>
    <dbReference type="NCBI Taxonomy" id="3064888"/>
    <lineage>
        <taxon>Bacteria</taxon>
        <taxon>Pseudomonadati</taxon>
        <taxon>Pseudomonadota</taxon>
        <taxon>Alphaproteobacteria</taxon>
        <taxon>Acetobacterales</taxon>
        <taxon>Roseomonadaceae</taxon>
        <taxon>Paracraurococcus</taxon>
    </lineage>
</organism>
<gene>
    <name evidence="1" type="ORF">Q7A36_33610</name>
</gene>